<dbReference type="AlphaFoldDB" id="A0A8R2JL47"/>
<organism evidence="8 9">
    <name type="scientific">Acyrthosiphon pisum</name>
    <name type="common">Pea aphid</name>
    <dbReference type="NCBI Taxonomy" id="7029"/>
    <lineage>
        <taxon>Eukaryota</taxon>
        <taxon>Metazoa</taxon>
        <taxon>Ecdysozoa</taxon>
        <taxon>Arthropoda</taxon>
        <taxon>Hexapoda</taxon>
        <taxon>Insecta</taxon>
        <taxon>Pterygota</taxon>
        <taxon>Neoptera</taxon>
        <taxon>Paraneoptera</taxon>
        <taxon>Hemiptera</taxon>
        <taxon>Sternorrhyncha</taxon>
        <taxon>Aphidomorpha</taxon>
        <taxon>Aphidoidea</taxon>
        <taxon>Aphididae</taxon>
        <taxon>Macrosiphini</taxon>
        <taxon>Acyrthosiphon</taxon>
    </lineage>
</organism>
<dbReference type="InterPro" id="IPR003162">
    <property type="entry name" value="TFIID-31"/>
</dbReference>
<keyword evidence="3" id="KW-0805">Transcription regulation</keyword>
<dbReference type="EnsemblMetazoa" id="XM_029485348.1">
    <property type="protein sequence ID" value="XP_029341208.1"/>
    <property type="gene ID" value="LOC100573355"/>
</dbReference>
<dbReference type="SUPFAM" id="SSF47113">
    <property type="entry name" value="Histone-fold"/>
    <property type="match status" value="1"/>
</dbReference>
<name>A0A8R2JL47_ACYPI</name>
<evidence type="ECO:0000256" key="7">
    <source>
        <dbReference type="SAM" id="SignalP"/>
    </source>
</evidence>
<evidence type="ECO:0000256" key="6">
    <source>
        <dbReference type="SAM" id="MobiDB-lite"/>
    </source>
</evidence>
<dbReference type="GO" id="GO:0046982">
    <property type="term" value="F:protein heterodimerization activity"/>
    <property type="evidence" value="ECO:0007669"/>
    <property type="project" value="InterPro"/>
</dbReference>
<feature type="chain" id="PRO_5035812027" evidence="7">
    <location>
        <begin position="22"/>
        <end position="253"/>
    </location>
</feature>
<evidence type="ECO:0000313" key="9">
    <source>
        <dbReference type="Proteomes" id="UP000007819"/>
    </source>
</evidence>
<dbReference type="Gene3D" id="1.10.20.10">
    <property type="entry name" value="Histone, subunit A"/>
    <property type="match status" value="1"/>
</dbReference>
<dbReference type="GO" id="GO:0051123">
    <property type="term" value="P:RNA polymerase II preinitiation complex assembly"/>
    <property type="evidence" value="ECO:0007669"/>
    <property type="project" value="TreeGrafter"/>
</dbReference>
<keyword evidence="7" id="KW-0732">Signal</keyword>
<reference evidence="8" key="2">
    <citation type="submission" date="2022-06" db="UniProtKB">
        <authorList>
            <consortium name="EnsemblMetazoa"/>
        </authorList>
    </citation>
    <scope>IDENTIFICATION</scope>
</reference>
<dbReference type="OrthoDB" id="341924at2759"/>
<dbReference type="GO" id="GO:0005669">
    <property type="term" value="C:transcription factor TFIID complex"/>
    <property type="evidence" value="ECO:0007669"/>
    <property type="project" value="TreeGrafter"/>
</dbReference>
<dbReference type="InterPro" id="IPR051431">
    <property type="entry name" value="TFIID_subunit_9"/>
</dbReference>
<comment type="similarity">
    <text evidence="2">Belongs to the TAF9 family.</text>
</comment>
<keyword evidence="9" id="KW-1185">Reference proteome</keyword>
<evidence type="ECO:0000256" key="1">
    <source>
        <dbReference type="ARBA" id="ARBA00004123"/>
    </source>
</evidence>
<dbReference type="PANTHER" id="PTHR48068:SF4">
    <property type="entry name" value="TATA-BOX BINDING PROTEIN ASSOCIATED FACTOR 9"/>
    <property type="match status" value="1"/>
</dbReference>
<evidence type="ECO:0000256" key="4">
    <source>
        <dbReference type="ARBA" id="ARBA00023163"/>
    </source>
</evidence>
<reference evidence="9" key="1">
    <citation type="submission" date="2010-06" db="EMBL/GenBank/DDBJ databases">
        <authorList>
            <person name="Jiang H."/>
            <person name="Abraham K."/>
            <person name="Ali S."/>
            <person name="Alsbrooks S.L."/>
            <person name="Anim B.N."/>
            <person name="Anosike U.S."/>
            <person name="Attaway T."/>
            <person name="Bandaranaike D.P."/>
            <person name="Battles P.K."/>
            <person name="Bell S.N."/>
            <person name="Bell A.V."/>
            <person name="Beltran B."/>
            <person name="Bickham C."/>
            <person name="Bustamante Y."/>
            <person name="Caleb T."/>
            <person name="Canada A."/>
            <person name="Cardenas V."/>
            <person name="Carter K."/>
            <person name="Chacko J."/>
            <person name="Chandrabose M.N."/>
            <person name="Chavez D."/>
            <person name="Chavez A."/>
            <person name="Chen L."/>
            <person name="Chu H.-S."/>
            <person name="Claassen K.J."/>
            <person name="Cockrell R."/>
            <person name="Collins M."/>
            <person name="Cooper J.A."/>
            <person name="Cree A."/>
            <person name="Curry S.M."/>
            <person name="Da Y."/>
            <person name="Dao M.D."/>
            <person name="Das B."/>
            <person name="Davila M.-L."/>
            <person name="Davy-Carroll L."/>
            <person name="Denson S."/>
            <person name="Dinh H."/>
            <person name="Ebong V.E."/>
            <person name="Edwards J.R."/>
            <person name="Egan A."/>
            <person name="El-Daye J."/>
            <person name="Escobedo L."/>
            <person name="Fernandez S."/>
            <person name="Fernando P.R."/>
            <person name="Flagg N."/>
            <person name="Forbes L.D."/>
            <person name="Fowler R.G."/>
            <person name="Fu Q."/>
            <person name="Gabisi R.A."/>
            <person name="Ganer J."/>
            <person name="Garbino Pronczuk A."/>
            <person name="Garcia R.M."/>
            <person name="Garner T."/>
            <person name="Garrett T.E."/>
            <person name="Gonzalez D.A."/>
            <person name="Hamid H."/>
            <person name="Hawkins E.S."/>
            <person name="Hirani K."/>
            <person name="Hogues M.E."/>
            <person name="Hollins B."/>
            <person name="Hsiao C.-H."/>
            <person name="Jabil R."/>
            <person name="James M.L."/>
            <person name="Jhangiani S.N."/>
            <person name="Johnson B."/>
            <person name="Johnson Q."/>
            <person name="Joshi V."/>
            <person name="Kalu J.B."/>
            <person name="Kam C."/>
            <person name="Kashfia A."/>
            <person name="Keebler J."/>
            <person name="Kisamo H."/>
            <person name="Kovar C.L."/>
            <person name="Lago L.A."/>
            <person name="Lai C.-Y."/>
            <person name="Laidlaw J."/>
            <person name="Lara F."/>
            <person name="Le T.-K."/>
            <person name="Lee S.L."/>
            <person name="Legall F.H."/>
            <person name="Lemon S.J."/>
            <person name="Lewis L.R."/>
            <person name="Li B."/>
            <person name="Liu Y."/>
            <person name="Liu Y.-S."/>
            <person name="Lopez J."/>
            <person name="Lozado R.J."/>
            <person name="Lu J."/>
            <person name="Madu R.C."/>
            <person name="Maheshwari M."/>
            <person name="Maheshwari R."/>
            <person name="Malloy K."/>
            <person name="Martinez E."/>
            <person name="Mathew T."/>
            <person name="Mercado I.C."/>
            <person name="Mercado C."/>
            <person name="Meyer B."/>
            <person name="Montgomery K."/>
            <person name="Morgan M.B."/>
            <person name="Munidasa M."/>
            <person name="Nazareth L.V."/>
            <person name="Nelson J."/>
            <person name="Ng B.M."/>
            <person name="Nguyen N.B."/>
            <person name="Nguyen P.Q."/>
            <person name="Nguyen T."/>
            <person name="Obregon M."/>
            <person name="Okwuonu G.O."/>
            <person name="Onwere C.G."/>
            <person name="Orozco G."/>
            <person name="Parra A."/>
            <person name="Patel S."/>
            <person name="Patil S."/>
            <person name="Perez A."/>
            <person name="Perez Y."/>
            <person name="Pham C."/>
            <person name="Primus E.L."/>
            <person name="Pu L.-L."/>
            <person name="Puazo M."/>
            <person name="Qin X."/>
            <person name="Quiroz J.B."/>
            <person name="Reese J."/>
            <person name="Richards S."/>
            <person name="Rives C.M."/>
            <person name="Robberts R."/>
            <person name="Ruiz S.J."/>
            <person name="Ruiz M.J."/>
            <person name="Santibanez J."/>
            <person name="Schneider B.W."/>
            <person name="Sisson I."/>
            <person name="Smith M."/>
            <person name="Sodergren E."/>
            <person name="Song X.-Z."/>
            <person name="Song B.B."/>
            <person name="Summersgill H."/>
            <person name="Thelus R."/>
            <person name="Thornton R.D."/>
            <person name="Trejos Z.Y."/>
            <person name="Usmani K."/>
            <person name="Vattathil S."/>
            <person name="Villasana D."/>
            <person name="Walker D.L."/>
            <person name="Wang S."/>
            <person name="Wang K."/>
            <person name="White C.S."/>
            <person name="Williams A.C."/>
            <person name="Williamson J."/>
            <person name="Wilson K."/>
            <person name="Woghiren I.O."/>
            <person name="Woodworth J.R."/>
            <person name="Worley K.C."/>
            <person name="Wright R.A."/>
            <person name="Wu W."/>
            <person name="Young L."/>
            <person name="Zhang L."/>
            <person name="Zhang J."/>
            <person name="Zhu Y."/>
            <person name="Muzny D.M."/>
            <person name="Weinstock G."/>
            <person name="Gibbs R.A."/>
        </authorList>
    </citation>
    <scope>NUCLEOTIDE SEQUENCE [LARGE SCALE GENOMIC DNA]</scope>
    <source>
        <strain evidence="9">LSR1</strain>
    </source>
</reference>
<feature type="signal peptide" evidence="7">
    <location>
        <begin position="1"/>
        <end position="21"/>
    </location>
</feature>
<dbReference type="InterPro" id="IPR009072">
    <property type="entry name" value="Histone-fold"/>
</dbReference>
<proteinExistence type="inferred from homology"/>
<dbReference type="PANTHER" id="PTHR48068">
    <property type="entry name" value="TAF9 RNA POLYMERASE II, TATA BOX-BINDING PROTEIN (TBP)-ASSOCIATED FACTOR"/>
    <property type="match status" value="1"/>
</dbReference>
<dbReference type="GO" id="GO:0016251">
    <property type="term" value="F:RNA polymerase II general transcription initiation factor activity"/>
    <property type="evidence" value="ECO:0007669"/>
    <property type="project" value="TreeGrafter"/>
</dbReference>
<keyword evidence="5" id="KW-0539">Nucleus</keyword>
<dbReference type="GO" id="GO:0003713">
    <property type="term" value="F:transcription coactivator activity"/>
    <property type="evidence" value="ECO:0007669"/>
    <property type="project" value="TreeGrafter"/>
</dbReference>
<evidence type="ECO:0000313" key="8">
    <source>
        <dbReference type="EnsemblMetazoa" id="XP_029341208.1"/>
    </source>
</evidence>
<sequence>MNTVRSCLATTVAIGWWAADAVVCCKSSSVATVGEDVVASCQDKNRTFHMVEAIGGGTCDDNRTAMPVSLIRTASFKPSLEFNHRYTTLLLDDAKTFSNFAKKKNVDADDVKIAIQLAQDGIFCRPPPRDMLMTASREVNKIPLPPVRPASGLRIPQDRSTFLQTNYRLKNDLYSEGNMRKDTKTTAAEMLEASRKLQTEDNPFQKSIQMMNNSMEFDLQEIIENHQSSQESIGENEKDEFTTYSDIDLDDIV</sequence>
<dbReference type="GeneID" id="100573355"/>
<feature type="region of interest" description="Disordered" evidence="6">
    <location>
        <begin position="226"/>
        <end position="253"/>
    </location>
</feature>
<dbReference type="Proteomes" id="UP000007819">
    <property type="component" value="Chromosome X"/>
</dbReference>
<accession>A0A8R2JL47</accession>
<evidence type="ECO:0000256" key="3">
    <source>
        <dbReference type="ARBA" id="ARBA00023015"/>
    </source>
</evidence>
<evidence type="ECO:0000256" key="2">
    <source>
        <dbReference type="ARBA" id="ARBA00007646"/>
    </source>
</evidence>
<keyword evidence="4" id="KW-0804">Transcription</keyword>
<evidence type="ECO:0000256" key="5">
    <source>
        <dbReference type="ARBA" id="ARBA00023242"/>
    </source>
</evidence>
<comment type="subcellular location">
    <subcellularLocation>
        <location evidence="1">Nucleus</location>
    </subcellularLocation>
</comment>
<dbReference type="CDD" id="cd07979">
    <property type="entry name" value="HFD_TAF9"/>
    <property type="match status" value="1"/>
</dbReference>
<protein>
    <submittedName>
        <fullName evidence="8">Uncharacterized protein</fullName>
    </submittedName>
</protein>
<dbReference type="Pfam" id="PF02291">
    <property type="entry name" value="TFIID-31kDa"/>
    <property type="match status" value="1"/>
</dbReference>
<dbReference type="KEGG" id="api:100573355"/>
<dbReference type="GO" id="GO:0000124">
    <property type="term" value="C:SAGA complex"/>
    <property type="evidence" value="ECO:0007669"/>
    <property type="project" value="TreeGrafter"/>
</dbReference>
<dbReference type="RefSeq" id="XP_029341208.1">
    <property type="nucleotide sequence ID" value="XM_029485348.1"/>
</dbReference>